<organism evidence="1 2">
    <name type="scientific">Xanthoceras sorbifolium</name>
    <dbReference type="NCBI Taxonomy" id="99658"/>
    <lineage>
        <taxon>Eukaryota</taxon>
        <taxon>Viridiplantae</taxon>
        <taxon>Streptophyta</taxon>
        <taxon>Embryophyta</taxon>
        <taxon>Tracheophyta</taxon>
        <taxon>Spermatophyta</taxon>
        <taxon>Magnoliopsida</taxon>
        <taxon>eudicotyledons</taxon>
        <taxon>Gunneridae</taxon>
        <taxon>Pentapetalae</taxon>
        <taxon>rosids</taxon>
        <taxon>malvids</taxon>
        <taxon>Sapindales</taxon>
        <taxon>Sapindaceae</taxon>
        <taxon>Xanthoceroideae</taxon>
        <taxon>Xanthoceras</taxon>
    </lineage>
</organism>
<keyword evidence="2" id="KW-1185">Reference proteome</keyword>
<protein>
    <submittedName>
        <fullName evidence="1">Uncharacterized protein</fullName>
    </submittedName>
</protein>
<comment type="caution">
    <text evidence="1">The sequence shown here is derived from an EMBL/GenBank/DDBJ whole genome shotgun (WGS) entry which is preliminary data.</text>
</comment>
<evidence type="ECO:0000313" key="2">
    <source>
        <dbReference type="Proteomes" id="UP000827721"/>
    </source>
</evidence>
<sequence>MAANILCKEIVHKAFHVSAFVSATPIAIPSNTEWKHKATINIMLSPNELTVTSDNFEEYKSVFIIFPLEFSYQPNIGNGRYFRVGFDEVKSLSDLHEDGLDGLDDNLFVDSGSNGDSESNRVEEEFGNEVIKMNVGEEYENVKLLEEYESNDNDVFYSDSEDESPEARI</sequence>
<reference evidence="1 2" key="1">
    <citation type="submission" date="2021-02" db="EMBL/GenBank/DDBJ databases">
        <title>Plant Genome Project.</title>
        <authorList>
            <person name="Zhang R.-G."/>
        </authorList>
    </citation>
    <scope>NUCLEOTIDE SEQUENCE [LARGE SCALE GENOMIC DNA]</scope>
    <source>
        <tissue evidence="1">Leaves</tissue>
    </source>
</reference>
<proteinExistence type="predicted"/>
<evidence type="ECO:0000313" key="1">
    <source>
        <dbReference type="EMBL" id="KAH7567830.1"/>
    </source>
</evidence>
<dbReference type="Proteomes" id="UP000827721">
    <property type="component" value="Unassembled WGS sequence"/>
</dbReference>
<gene>
    <name evidence="1" type="ORF">JRO89_XS07G0160300</name>
</gene>
<accession>A0ABQ8HTX7</accession>
<name>A0ABQ8HTX7_9ROSI</name>
<dbReference type="EMBL" id="JAFEMO010000007">
    <property type="protein sequence ID" value="KAH7567830.1"/>
    <property type="molecule type" value="Genomic_DNA"/>
</dbReference>